<feature type="transmembrane region" description="Helical" evidence="2">
    <location>
        <begin position="106"/>
        <end position="124"/>
    </location>
</feature>
<dbReference type="GO" id="GO:0009103">
    <property type="term" value="P:lipopolysaccharide biosynthetic process"/>
    <property type="evidence" value="ECO:0007669"/>
    <property type="project" value="TreeGrafter"/>
</dbReference>
<feature type="domain" description="Acyltransferase 3" evidence="3">
    <location>
        <begin position="28"/>
        <end position="357"/>
    </location>
</feature>
<accession>A0A0K9XGM0</accession>
<feature type="region of interest" description="Disordered" evidence="1">
    <location>
        <begin position="1"/>
        <end position="20"/>
    </location>
</feature>
<dbReference type="GO" id="GO:0016747">
    <property type="term" value="F:acyltransferase activity, transferring groups other than amino-acyl groups"/>
    <property type="evidence" value="ECO:0007669"/>
    <property type="project" value="InterPro"/>
</dbReference>
<name>A0A0K9XGM0_9ACTN</name>
<gene>
    <name evidence="4" type="ORF">AC230_07795</name>
</gene>
<dbReference type="EMBL" id="LFXA01000004">
    <property type="protein sequence ID" value="KNB52564.1"/>
    <property type="molecule type" value="Genomic_DNA"/>
</dbReference>
<keyword evidence="2" id="KW-1133">Transmembrane helix</keyword>
<dbReference type="PATRIC" id="fig|1678637.3.peg.1690"/>
<feature type="transmembrane region" description="Helical" evidence="2">
    <location>
        <begin position="305"/>
        <end position="329"/>
    </location>
</feature>
<proteinExistence type="predicted"/>
<protein>
    <recommendedName>
        <fullName evidence="3">Acyltransferase 3 domain-containing protein</fullName>
    </recommendedName>
</protein>
<dbReference type="GO" id="GO:0016020">
    <property type="term" value="C:membrane"/>
    <property type="evidence" value="ECO:0007669"/>
    <property type="project" value="TreeGrafter"/>
</dbReference>
<feature type="transmembrane region" description="Helical" evidence="2">
    <location>
        <begin position="67"/>
        <end position="86"/>
    </location>
</feature>
<dbReference type="RefSeq" id="WP_049715326.1">
    <property type="nucleotide sequence ID" value="NZ_LFXA01000004.1"/>
</dbReference>
<keyword evidence="5" id="KW-1185">Reference proteome</keyword>
<comment type="caution">
    <text evidence="4">The sequence shown here is derived from an EMBL/GenBank/DDBJ whole genome shotgun (WGS) entry which is preliminary data.</text>
</comment>
<dbReference type="Proteomes" id="UP000037288">
    <property type="component" value="Unassembled WGS sequence"/>
</dbReference>
<dbReference type="PANTHER" id="PTHR23028">
    <property type="entry name" value="ACETYLTRANSFERASE"/>
    <property type="match status" value="1"/>
</dbReference>
<feature type="transmembrane region" description="Helical" evidence="2">
    <location>
        <begin position="246"/>
        <end position="265"/>
    </location>
</feature>
<reference evidence="5" key="1">
    <citation type="submission" date="2015-07" db="EMBL/GenBank/DDBJ databases">
        <title>Draft genome sequence of Streptomyces sp. CMAA 1322, a bacterium isolated from Caatinga biome, from dry forest semiarid of Brazil.</title>
        <authorList>
            <person name="Santos S.N."/>
            <person name="Gacesa R."/>
            <person name="Taketani R.G."/>
            <person name="Long P.F."/>
            <person name="Melo I.S."/>
        </authorList>
    </citation>
    <scope>NUCLEOTIDE SEQUENCE [LARGE SCALE GENOMIC DNA]</scope>
    <source>
        <strain evidence="5">CMAA 1322</strain>
    </source>
</reference>
<feature type="transmembrane region" description="Helical" evidence="2">
    <location>
        <begin position="335"/>
        <end position="357"/>
    </location>
</feature>
<evidence type="ECO:0000313" key="5">
    <source>
        <dbReference type="Proteomes" id="UP000037288"/>
    </source>
</evidence>
<dbReference type="PANTHER" id="PTHR23028:SF53">
    <property type="entry name" value="ACYL_TRANSF_3 DOMAIN-CONTAINING PROTEIN"/>
    <property type="match status" value="1"/>
</dbReference>
<dbReference type="InterPro" id="IPR050879">
    <property type="entry name" value="Acyltransferase_3"/>
</dbReference>
<feature type="transmembrane region" description="Helical" evidence="2">
    <location>
        <begin position="184"/>
        <end position="207"/>
    </location>
</feature>
<feature type="transmembrane region" description="Helical" evidence="2">
    <location>
        <begin position="156"/>
        <end position="177"/>
    </location>
</feature>
<dbReference type="OrthoDB" id="9796461at2"/>
<evidence type="ECO:0000256" key="1">
    <source>
        <dbReference type="SAM" id="MobiDB-lite"/>
    </source>
</evidence>
<feature type="transmembrane region" description="Helical" evidence="2">
    <location>
        <begin position="271"/>
        <end position="293"/>
    </location>
</feature>
<evidence type="ECO:0000256" key="2">
    <source>
        <dbReference type="SAM" id="Phobius"/>
    </source>
</evidence>
<evidence type="ECO:0000313" key="4">
    <source>
        <dbReference type="EMBL" id="KNB52564.1"/>
    </source>
</evidence>
<keyword evidence="2" id="KW-0472">Membrane</keyword>
<sequence length="384" mass="42495">MTAPAPAAAPATTTSPASTPAPARVRLDSLTGLRWCAAFLVFCYHFAYEQGASGTARHVYRIKELTYAGPSAVSFFFILSGFVLAWSARPRDTARQFLWRRFVRIYPSHAVTFCLAVLMLVWMGRTLDPAVAVGNLGLVQTWVPDRHDWWFGYNGVSWSLSCEFFFYLAFPFFVPLLRRLTSRGLWAVVVGGNLAVALYPLGVRWLAGATGWEAKFLLYIQPPVRLPEFVLGVALAFLVKSGAWRGPGLVASLALATVTVFGITHVLPYNWHWASCTVVPFTLTIAAAARTDLRGEPSPFRNRFIVYLGEISFAFYLVHELVIFSVRHFFRVHGIAVPLTLHLGLVASVALLGAVFLHEGVEKPMVRLLSRAGNRKPSGGRPRP</sequence>
<keyword evidence="2" id="KW-0812">Transmembrane</keyword>
<organism evidence="4 5">
    <name type="scientific">Streptomyces caatingaensis</name>
    <dbReference type="NCBI Taxonomy" id="1678637"/>
    <lineage>
        <taxon>Bacteria</taxon>
        <taxon>Bacillati</taxon>
        <taxon>Actinomycetota</taxon>
        <taxon>Actinomycetes</taxon>
        <taxon>Kitasatosporales</taxon>
        <taxon>Streptomycetaceae</taxon>
        <taxon>Streptomyces</taxon>
    </lineage>
</organism>
<dbReference type="AlphaFoldDB" id="A0A0K9XGM0"/>
<dbReference type="Pfam" id="PF01757">
    <property type="entry name" value="Acyl_transf_3"/>
    <property type="match status" value="1"/>
</dbReference>
<evidence type="ECO:0000259" key="3">
    <source>
        <dbReference type="Pfam" id="PF01757"/>
    </source>
</evidence>
<dbReference type="InterPro" id="IPR002656">
    <property type="entry name" value="Acyl_transf_3_dom"/>
</dbReference>